<gene>
    <name evidence="2" type="ORF">A3K90_08775</name>
</gene>
<reference evidence="2 3" key="1">
    <citation type="submission" date="2016-03" db="EMBL/GenBank/DDBJ databases">
        <title>Speciation and ecological success in dimly lit waters: horizontal gene transfer in a green sulfur bacteria bloom unveiled by metagenomic assembly.</title>
        <authorList>
            <person name="Llorens-Mares T."/>
            <person name="Liu Z."/>
            <person name="Allen L.Z."/>
            <person name="Rusch D.B."/>
            <person name="Craig M.T."/>
            <person name="Dupont C.L."/>
            <person name="Bryant D.A."/>
            <person name="Casamayor E.O."/>
        </authorList>
    </citation>
    <scope>NUCLEOTIDE SEQUENCE [LARGE SCALE GENOMIC DNA]</scope>
    <source>
        <strain evidence="2">CIII</strain>
    </source>
</reference>
<dbReference type="OMA" id="HLYNQED"/>
<accession>A0A165LUI6</accession>
<feature type="domain" description="Polymerase beta nucleotidyltransferase" evidence="1">
    <location>
        <begin position="9"/>
        <end position="98"/>
    </location>
</feature>
<name>A0A165LUI6_PELLU</name>
<dbReference type="AlphaFoldDB" id="A0A165LUI6"/>
<dbReference type="PANTHER" id="PTHR43852:SF2">
    <property type="entry name" value="PROTEIN ADENYLYLTRANSFERASE MNTA"/>
    <property type="match status" value="1"/>
</dbReference>
<evidence type="ECO:0000313" key="2">
    <source>
        <dbReference type="EMBL" id="KZK74448.1"/>
    </source>
</evidence>
<dbReference type="Proteomes" id="UP000076481">
    <property type="component" value="Unassembled WGS sequence"/>
</dbReference>
<comment type="caution">
    <text evidence="2">The sequence shown here is derived from an EMBL/GenBank/DDBJ whole genome shotgun (WGS) entry which is preliminary data.</text>
</comment>
<sequence length="133" mass="14813">METKQNVDQQVRDVLRAHSGITLAILFGSMADGTAGPESDLDLAVYAGRPITAEEKIQLIEELALQIGRPVDLVDMKTAGLPVMEQIFAKGRRIIGSNSLSAALLTRYQIDRADFLPIRQRVLEERRRRWIGA</sequence>
<dbReference type="SUPFAM" id="SSF81301">
    <property type="entry name" value="Nucleotidyltransferase"/>
    <property type="match status" value="1"/>
</dbReference>
<dbReference type="InterPro" id="IPR043519">
    <property type="entry name" value="NT_sf"/>
</dbReference>
<proteinExistence type="predicted"/>
<dbReference type="PANTHER" id="PTHR43852">
    <property type="entry name" value="NUCLEOTIDYLTRANSFERASE"/>
    <property type="match status" value="1"/>
</dbReference>
<evidence type="ECO:0000313" key="3">
    <source>
        <dbReference type="Proteomes" id="UP000076481"/>
    </source>
</evidence>
<dbReference type="InterPro" id="IPR041633">
    <property type="entry name" value="Polbeta"/>
</dbReference>
<organism evidence="2 3">
    <name type="scientific">Pelodictyon luteolum</name>
    <dbReference type="NCBI Taxonomy" id="1100"/>
    <lineage>
        <taxon>Bacteria</taxon>
        <taxon>Pseudomonadati</taxon>
        <taxon>Chlorobiota</taxon>
        <taxon>Chlorobiia</taxon>
        <taxon>Chlorobiales</taxon>
        <taxon>Chlorobiaceae</taxon>
        <taxon>Chlorobium/Pelodictyon group</taxon>
        <taxon>Pelodictyon</taxon>
    </lineage>
</organism>
<evidence type="ECO:0000259" key="1">
    <source>
        <dbReference type="Pfam" id="PF18765"/>
    </source>
</evidence>
<dbReference type="InterPro" id="IPR052930">
    <property type="entry name" value="TA_antitoxin_MntA"/>
</dbReference>
<dbReference type="EMBL" id="LVWG01000026">
    <property type="protein sequence ID" value="KZK74448.1"/>
    <property type="molecule type" value="Genomic_DNA"/>
</dbReference>
<protein>
    <submittedName>
        <fullName evidence="2">DNA polymerase III subunit beta</fullName>
    </submittedName>
</protein>
<dbReference type="Pfam" id="PF18765">
    <property type="entry name" value="Polbeta"/>
    <property type="match status" value="1"/>
</dbReference>
<dbReference type="Gene3D" id="3.30.460.10">
    <property type="entry name" value="Beta Polymerase, domain 2"/>
    <property type="match status" value="1"/>
</dbReference>
<dbReference type="RefSeq" id="WP_011358542.1">
    <property type="nucleotide sequence ID" value="NZ_LVWG01000026.1"/>
</dbReference>
<dbReference type="CDD" id="cd05403">
    <property type="entry name" value="NT_KNTase_like"/>
    <property type="match status" value="1"/>
</dbReference>
<dbReference type="NCBIfam" id="NF047752">
    <property type="entry name" value="MntA_antitoxin"/>
    <property type="match status" value="1"/>
</dbReference>